<accession>A0ABV1MZC1</accession>
<reference evidence="1 2" key="1">
    <citation type="submission" date="2024-06" db="EMBL/GenBank/DDBJ databases">
        <title>Lysinibacillus zambalefons sp. nov., a Novel Firmicute Isolated from the Poon Bato Zambales Hyperalkaline Spring.</title>
        <authorList>
            <person name="Aja J.A."/>
            <person name="Lazaro J.E.H."/>
            <person name="Llorin L.D."/>
            <person name="Lim K.R."/>
            <person name="Teodosio J."/>
            <person name="Dalisay D.S."/>
        </authorList>
    </citation>
    <scope>NUCLEOTIDE SEQUENCE [LARGE SCALE GENOMIC DNA]</scope>
    <source>
        <strain evidence="1 2">M3</strain>
    </source>
</reference>
<keyword evidence="2" id="KW-1185">Reference proteome</keyword>
<dbReference type="Proteomes" id="UP001478862">
    <property type="component" value="Unassembled WGS sequence"/>
</dbReference>
<dbReference type="EMBL" id="JBEGDG010000037">
    <property type="protein sequence ID" value="MEQ6357867.1"/>
    <property type="molecule type" value="Genomic_DNA"/>
</dbReference>
<evidence type="ECO:0000313" key="2">
    <source>
        <dbReference type="Proteomes" id="UP001478862"/>
    </source>
</evidence>
<name>A0ABV1MZC1_9BACI</name>
<evidence type="ECO:0000313" key="1">
    <source>
        <dbReference type="EMBL" id="MEQ6357867.1"/>
    </source>
</evidence>
<sequence length="117" mass="13002">MSLSDVIAIMTACNASPRIQRSLVPMAPEKTYEINENGLTYGSDFYAESLEDSPDLVRVIGKNGVEGYVYSKDINLELNTLDEVLDYINSGQPEFIVPVYAEDGIEVLDTFEIITED</sequence>
<organism evidence="1 2">
    <name type="scientific">Lysinibacillus zambalensis</name>
    <dbReference type="NCBI Taxonomy" id="3160866"/>
    <lineage>
        <taxon>Bacteria</taxon>
        <taxon>Bacillati</taxon>
        <taxon>Bacillota</taxon>
        <taxon>Bacilli</taxon>
        <taxon>Bacillales</taxon>
        <taxon>Bacillaceae</taxon>
        <taxon>Lysinibacillus</taxon>
    </lineage>
</organism>
<gene>
    <name evidence="1" type="ORF">ABNX05_25015</name>
</gene>
<comment type="caution">
    <text evidence="1">The sequence shown here is derived from an EMBL/GenBank/DDBJ whole genome shotgun (WGS) entry which is preliminary data.</text>
</comment>
<proteinExistence type="predicted"/>
<protein>
    <submittedName>
        <fullName evidence="1">Uncharacterized protein</fullName>
    </submittedName>
</protein>